<evidence type="ECO:0000256" key="3">
    <source>
        <dbReference type="ARBA" id="ARBA00022980"/>
    </source>
</evidence>
<dbReference type="GO" id="GO:0006412">
    <property type="term" value="P:translation"/>
    <property type="evidence" value="ECO:0007669"/>
    <property type="project" value="UniProtKB-UniRule"/>
</dbReference>
<organism evidence="7 13">
    <name type="scientific">Metallosphaera sedula</name>
    <dbReference type="NCBI Taxonomy" id="43687"/>
    <lineage>
        <taxon>Archaea</taxon>
        <taxon>Thermoproteota</taxon>
        <taxon>Thermoprotei</taxon>
        <taxon>Sulfolobales</taxon>
        <taxon>Sulfolobaceae</taxon>
        <taxon>Metallosphaera</taxon>
    </lineage>
</organism>
<dbReference type="InterPro" id="IPR018283">
    <property type="entry name" value="Ribosomal_eS8_CS"/>
</dbReference>
<dbReference type="InterPro" id="IPR001047">
    <property type="entry name" value="Ribosomal_eS8"/>
</dbReference>
<evidence type="ECO:0000313" key="8">
    <source>
        <dbReference type="EMBL" id="AKV73344.1"/>
    </source>
</evidence>
<evidence type="ECO:0000256" key="5">
    <source>
        <dbReference type="ARBA" id="ARBA00035277"/>
    </source>
</evidence>
<gene>
    <name evidence="6" type="primary">rps8e</name>
    <name evidence="7" type="ORF">HA72_0172</name>
    <name evidence="8" type="ORF">MsedA_0180</name>
    <name evidence="9" type="ORF">MsedB_0180</name>
    <name evidence="10" type="ORF">MsedC_0179</name>
    <name evidence="11" type="ORF">MsedD_0180</name>
    <name evidence="12" type="ORF">MsedE_0180</name>
</gene>
<evidence type="ECO:0000313" key="18">
    <source>
        <dbReference type="Proteomes" id="UP000068832"/>
    </source>
</evidence>
<dbReference type="EMBL" id="CP008822">
    <property type="protein sequence ID" value="AIM26336.1"/>
    <property type="molecule type" value="Genomic_DNA"/>
</dbReference>
<evidence type="ECO:0000256" key="4">
    <source>
        <dbReference type="ARBA" id="ARBA00023274"/>
    </source>
</evidence>
<dbReference type="NCBIfam" id="TIGR00307">
    <property type="entry name" value="eS8"/>
    <property type="match status" value="1"/>
</dbReference>
<evidence type="ECO:0000313" key="15">
    <source>
        <dbReference type="Proteomes" id="UP000061362"/>
    </source>
</evidence>
<reference evidence="15 16" key="2">
    <citation type="journal article" date="2015" name="Genome Announc.">
        <title>Complete Genome Sequences of Evolved Arsenate-Resistant Metallosphaera sedula Strains.</title>
        <authorList>
            <person name="Ai C."/>
            <person name="McCarthy S."/>
            <person name="Schackwitz W."/>
            <person name="Martin J."/>
            <person name="Lipzen A."/>
            <person name="Blum P."/>
        </authorList>
    </citation>
    <scope>NUCLEOTIDE SEQUENCE [LARGE SCALE GENOMIC DNA]</scope>
    <source>
        <strain evidence="10 16">ARS120-1</strain>
        <strain evidence="11 15">ARS120-2</strain>
        <strain evidence="8 18">ARS50-1</strain>
        <strain evidence="9 17">ARS50-2</strain>
    </source>
</reference>
<dbReference type="GO" id="GO:0003735">
    <property type="term" value="F:structural constituent of ribosome"/>
    <property type="evidence" value="ECO:0007669"/>
    <property type="project" value="InterPro"/>
</dbReference>
<keyword evidence="3 6" id="KW-0689">Ribosomal protein</keyword>
<dbReference type="GeneID" id="97614795"/>
<dbReference type="PATRIC" id="fig|43687.5.peg.175"/>
<evidence type="ECO:0000313" key="10">
    <source>
        <dbReference type="EMBL" id="AKV77834.1"/>
    </source>
</evidence>
<evidence type="ECO:0000313" key="11">
    <source>
        <dbReference type="EMBL" id="AKV80079.1"/>
    </source>
</evidence>
<dbReference type="Gene3D" id="2.40.10.310">
    <property type="match status" value="1"/>
</dbReference>
<dbReference type="EMBL" id="CP012174">
    <property type="protein sequence ID" value="AKV77834.1"/>
    <property type="molecule type" value="Genomic_DNA"/>
</dbReference>
<evidence type="ECO:0000256" key="6">
    <source>
        <dbReference type="HAMAP-Rule" id="MF_00029"/>
    </source>
</evidence>
<dbReference type="HAMAP" id="MF_00029">
    <property type="entry name" value="Ribosomal_eS8"/>
    <property type="match status" value="1"/>
</dbReference>
<dbReference type="Proteomes" id="UP000061362">
    <property type="component" value="Chromosome"/>
</dbReference>
<dbReference type="AlphaFoldDB" id="A0A088E214"/>
<dbReference type="FunFam" id="2.40.10.310:FF:000002">
    <property type="entry name" value="30S ribosomal protein S8e"/>
    <property type="match status" value="1"/>
</dbReference>
<protein>
    <recommendedName>
        <fullName evidence="5 6">Small ribosomal subunit protein eS8</fullName>
    </recommendedName>
</protein>
<evidence type="ECO:0000256" key="1">
    <source>
        <dbReference type="ARBA" id="ARBA00005257"/>
    </source>
</evidence>
<dbReference type="PANTHER" id="PTHR10394">
    <property type="entry name" value="40S RIBOSOMAL PROTEIN S8"/>
    <property type="match status" value="1"/>
</dbReference>
<evidence type="ECO:0000313" key="7">
    <source>
        <dbReference type="EMBL" id="AIM26336.1"/>
    </source>
</evidence>
<evidence type="ECO:0000313" key="9">
    <source>
        <dbReference type="EMBL" id="AKV75588.1"/>
    </source>
</evidence>
<reference evidence="7 13" key="1">
    <citation type="journal article" date="2014" name="J. Bacteriol.">
        <title>Role of an Archaeal PitA Transporter in the Copper and Arsenic Resistance of Metallosphaera sedula, an Extreme Thermoacidophile.</title>
        <authorList>
            <person name="McCarthy S."/>
            <person name="Ai C."/>
            <person name="Wheaton G."/>
            <person name="Tevatia R."/>
            <person name="Eckrich V."/>
            <person name="Kelly R."/>
            <person name="Blum P."/>
        </authorList>
    </citation>
    <scope>NUCLEOTIDE SEQUENCE [LARGE SCALE GENOMIC DNA]</scope>
    <source>
        <strain evidence="7 13">CuR1</strain>
    </source>
</reference>
<dbReference type="EMBL" id="CP012173">
    <property type="protein sequence ID" value="AKV75588.1"/>
    <property type="molecule type" value="Genomic_DNA"/>
</dbReference>
<dbReference type="PROSITE" id="PS01193">
    <property type="entry name" value="RIBOSOMAL_S8E"/>
    <property type="match status" value="1"/>
</dbReference>
<dbReference type="OrthoDB" id="372305at2157"/>
<dbReference type="GO" id="GO:0005840">
    <property type="term" value="C:ribosome"/>
    <property type="evidence" value="ECO:0007669"/>
    <property type="project" value="UniProtKB-KW"/>
</dbReference>
<dbReference type="Proteomes" id="UP000056255">
    <property type="component" value="Chromosome"/>
</dbReference>
<dbReference type="Proteomes" id="UP000068832">
    <property type="component" value="Chromosome"/>
</dbReference>
<dbReference type="EMBL" id="CP012176">
    <property type="protein sequence ID" value="AKV82323.1"/>
    <property type="molecule type" value="Genomic_DNA"/>
</dbReference>
<dbReference type="Pfam" id="PF01201">
    <property type="entry name" value="Ribosomal_S8e"/>
    <property type="match status" value="1"/>
</dbReference>
<dbReference type="EMBL" id="CP012175">
    <property type="protein sequence ID" value="AKV80079.1"/>
    <property type="molecule type" value="Genomic_DNA"/>
</dbReference>
<dbReference type="RefSeq" id="WP_011921317.1">
    <property type="nucleotide sequence ID" value="NZ_AP019770.1"/>
</dbReference>
<dbReference type="Proteomes" id="UP000029084">
    <property type="component" value="Chromosome"/>
</dbReference>
<evidence type="ECO:0000313" key="16">
    <source>
        <dbReference type="Proteomes" id="UP000062398"/>
    </source>
</evidence>
<dbReference type="OMA" id="MAIWQGR"/>
<dbReference type="GO" id="GO:1990904">
    <property type="term" value="C:ribonucleoprotein complex"/>
    <property type="evidence" value="ECO:0007669"/>
    <property type="project" value="UniProtKB-KW"/>
</dbReference>
<dbReference type="EMBL" id="CP012172">
    <property type="protein sequence ID" value="AKV73344.1"/>
    <property type="molecule type" value="Genomic_DNA"/>
</dbReference>
<evidence type="ECO:0000313" key="12">
    <source>
        <dbReference type="EMBL" id="AKV82323.1"/>
    </source>
</evidence>
<reference evidence="12 14" key="3">
    <citation type="submission" date="2015-07" db="EMBL/GenBank/DDBJ databases">
        <title>Physiological, transcriptional responses and genome re-sequencing of acid resistant extremely thermoacidophilic Metallosphaera sedula SARC-M1.</title>
        <authorList>
            <person name="Ai C."/>
            <person name="McCarthy S."/>
            <person name="Eckrich V."/>
            <person name="Rudrappa D."/>
            <person name="Qiu G."/>
            <person name="Blum P."/>
        </authorList>
    </citation>
    <scope>NUCLEOTIDE SEQUENCE [LARGE SCALE GENOMIC DNA]</scope>
    <source>
        <strain evidence="12 14">SARC-M1</strain>
    </source>
</reference>
<proteinExistence type="inferred from homology"/>
<name>A0A088E214_9CREN</name>
<keyword evidence="4 6" id="KW-0687">Ribonucleoprotein</keyword>
<dbReference type="SMR" id="A0A088E214"/>
<dbReference type="InterPro" id="IPR022309">
    <property type="entry name" value="Ribosomal_Se8/biogenesis_NSA2"/>
</dbReference>
<dbReference type="CDD" id="cd11382">
    <property type="entry name" value="Ribosomal_S8e"/>
    <property type="match status" value="1"/>
</dbReference>
<evidence type="ECO:0000313" key="17">
    <source>
        <dbReference type="Proteomes" id="UP000062475"/>
    </source>
</evidence>
<evidence type="ECO:0000313" key="13">
    <source>
        <dbReference type="Proteomes" id="UP000029084"/>
    </source>
</evidence>
<comment type="subunit">
    <text evidence="2 6">Part of the 30S ribosomal subunit.</text>
</comment>
<accession>A0A088E214</accession>
<dbReference type="InterPro" id="IPR020919">
    <property type="entry name" value="Ribosomal_protein_eS8_arc"/>
</dbReference>
<evidence type="ECO:0000313" key="14">
    <source>
        <dbReference type="Proteomes" id="UP000056255"/>
    </source>
</evidence>
<sequence length="128" mass="14086">MGVYQGRDLRKITGGKKNVSRGKRKFEIGSQPTETKVYSEDIREKARVLGGNAKVRLTYAAYANVINLSDGTAKKVKILEVIESSANREYARRGIIVKGSIIRTEIGKALVTSRPGQHGVINAILMQQ</sequence>
<dbReference type="Proteomes" id="UP000062398">
    <property type="component" value="Chromosome"/>
</dbReference>
<evidence type="ECO:0000256" key="2">
    <source>
        <dbReference type="ARBA" id="ARBA00011458"/>
    </source>
</evidence>
<comment type="similarity">
    <text evidence="1 6">Belongs to the eukaryotic ribosomal protein eS8 family.</text>
</comment>
<dbReference type="Proteomes" id="UP000062475">
    <property type="component" value="Chromosome"/>
</dbReference>